<gene>
    <name evidence="4" type="ORF">CDSM653_00357</name>
</gene>
<dbReference type="InterPro" id="IPR050902">
    <property type="entry name" value="ABC_Transporter_SBP"/>
</dbReference>
<dbReference type="InterPro" id="IPR054828">
    <property type="entry name" value="Vit_B12_bind_prot"/>
</dbReference>
<dbReference type="PANTHER" id="PTHR30535:SF34">
    <property type="entry name" value="MOLYBDATE-BINDING PROTEIN MOLA"/>
    <property type="match status" value="1"/>
</dbReference>
<dbReference type="CDD" id="cd01143">
    <property type="entry name" value="YvrC"/>
    <property type="match status" value="1"/>
</dbReference>
<evidence type="ECO:0000256" key="1">
    <source>
        <dbReference type="ARBA" id="ARBA00008814"/>
    </source>
</evidence>
<reference evidence="5" key="3">
    <citation type="submission" date="2015-02" db="EMBL/GenBank/DDBJ databases">
        <title>Genome analysis of three genomes within the thermophilic hydrogenogenic bacterial species Caldanaerobacter subterraneus.</title>
        <authorList>
            <person name="Sant'Anna F.H."/>
            <person name="Lebedinsky A."/>
            <person name="Sokolova T."/>
            <person name="Robb F.T."/>
            <person name="Gonzalez J.M."/>
        </authorList>
    </citation>
    <scope>NUCLEOTIDE SEQUENCE [LARGE SCALE GENOMIC DNA]</scope>
    <source>
        <strain evidence="5">DSM 12653</strain>
    </source>
</reference>
<keyword evidence="2" id="KW-0732">Signal</keyword>
<dbReference type="NCBIfam" id="NF038402">
    <property type="entry name" value="TroA_like"/>
    <property type="match status" value="1"/>
</dbReference>
<reference evidence="4 5" key="2">
    <citation type="journal article" date="2015" name="BMC Genomics">
        <title>Analysis of three genomes within the thermophilic bacterial species Caldanaerobacter subterraneus with a focus on carbon monoxide dehydrogenase evolution and hydrolase diversity.</title>
        <authorList>
            <person name="Sant'Anna F.H."/>
            <person name="Lebedinsky A.V."/>
            <person name="Sokolova T.G."/>
            <person name="Robb F.T."/>
            <person name="Gonzalez J.M."/>
        </authorList>
    </citation>
    <scope>NUCLEOTIDE SEQUENCE [LARGE SCALE GENOMIC DNA]</scope>
    <source>
        <strain evidence="4 5">DSM 12653</strain>
    </source>
</reference>
<comment type="similarity">
    <text evidence="1">Belongs to the bacterial solute-binding protein 8 family.</text>
</comment>
<dbReference type="EMBL" id="ABXP02000029">
    <property type="protein sequence ID" value="KKC30580.1"/>
    <property type="molecule type" value="Genomic_DNA"/>
</dbReference>
<dbReference type="Gene3D" id="3.40.50.1980">
    <property type="entry name" value="Nitrogenase molybdenum iron protein domain"/>
    <property type="match status" value="2"/>
</dbReference>
<dbReference type="PANTHER" id="PTHR30535">
    <property type="entry name" value="VITAMIN B12-BINDING PROTEIN"/>
    <property type="match status" value="1"/>
</dbReference>
<name>A0A0F5PPR9_9THEO</name>
<comment type="caution">
    <text evidence="4">The sequence shown here is derived from an EMBL/GenBank/DDBJ whole genome shotgun (WGS) entry which is preliminary data.</text>
</comment>
<dbReference type="Proteomes" id="UP000010146">
    <property type="component" value="Unassembled WGS sequence"/>
</dbReference>
<evidence type="ECO:0000313" key="4">
    <source>
        <dbReference type="EMBL" id="KKC30580.1"/>
    </source>
</evidence>
<accession>A0A0F5PPR9</accession>
<evidence type="ECO:0000313" key="5">
    <source>
        <dbReference type="Proteomes" id="UP000010146"/>
    </source>
</evidence>
<feature type="domain" description="Fe/B12 periplasmic-binding" evidence="3">
    <location>
        <begin position="78"/>
        <end position="325"/>
    </location>
</feature>
<sequence>MIDKTKFLDRRVLMKRFKGIVAFLVIFALVFSLAACSTQNATKPQETAKPAEEVKTQFPLKITDFLGREVTIEKQPERIVSLVPSVTELLFAIGAGSKVVGVTDFDNYPEEVKDIPKVGGFKGPNIEAITAQKPDIIFASRLSGKEQMESLEKMGIPVVVLDAQNFDQIYQSIELLGKITGNEKKAEEVINDMKNKIKEIRDKVKDLPKVKVFYLVSLDGNWTAGKGTFIDEIINLAGGENVASDVNGWAQYSIEELVKKNPDVIITSPHAGDVKDLKNMAGYKDTNAVKNDKVFVVSNDDIIVRGTNRIVLGLEEVAKFLHPEAFK</sequence>
<organism evidence="4 5">
    <name type="scientific">Caldanaerobacter subterraneus subsp. pacificus DSM 12653</name>
    <dbReference type="NCBI Taxonomy" id="391606"/>
    <lineage>
        <taxon>Bacteria</taxon>
        <taxon>Bacillati</taxon>
        <taxon>Bacillota</taxon>
        <taxon>Clostridia</taxon>
        <taxon>Thermoanaerobacterales</taxon>
        <taxon>Thermoanaerobacteraceae</taxon>
        <taxon>Caldanaerobacter</taxon>
    </lineage>
</organism>
<evidence type="ECO:0000256" key="2">
    <source>
        <dbReference type="ARBA" id="ARBA00022729"/>
    </source>
</evidence>
<proteinExistence type="inferred from homology"/>
<dbReference type="Pfam" id="PF01497">
    <property type="entry name" value="Peripla_BP_2"/>
    <property type="match status" value="1"/>
</dbReference>
<protein>
    <submittedName>
        <fullName evidence="4">ABC-type Fe3+-siderophore transport system, periplasmic component</fullName>
    </submittedName>
</protein>
<evidence type="ECO:0000259" key="3">
    <source>
        <dbReference type="PROSITE" id="PS50983"/>
    </source>
</evidence>
<dbReference type="PROSITE" id="PS50983">
    <property type="entry name" value="FE_B12_PBP"/>
    <property type="match status" value="1"/>
</dbReference>
<dbReference type="SUPFAM" id="SSF53807">
    <property type="entry name" value="Helical backbone' metal receptor"/>
    <property type="match status" value="1"/>
</dbReference>
<dbReference type="InterPro" id="IPR002491">
    <property type="entry name" value="ABC_transptr_periplasmic_BD"/>
</dbReference>
<dbReference type="GO" id="GO:0071281">
    <property type="term" value="P:cellular response to iron ion"/>
    <property type="evidence" value="ECO:0007669"/>
    <property type="project" value="TreeGrafter"/>
</dbReference>
<dbReference type="AlphaFoldDB" id="A0A0F5PPR9"/>
<reference evidence="4 5" key="1">
    <citation type="submission" date="2008-07" db="EMBL/GenBank/DDBJ databases">
        <authorList>
            <person name="Gonzalez J."/>
            <person name="Sokolova T."/>
            <person name="Ferriera S."/>
            <person name="Johnson J."/>
            <person name="Kravitz S."/>
            <person name="Beeson K."/>
            <person name="Sutton G."/>
            <person name="Rogers Y.-H."/>
            <person name="Friedman R."/>
            <person name="Frazier M."/>
            <person name="Venter J.C."/>
        </authorList>
    </citation>
    <scope>NUCLEOTIDE SEQUENCE [LARGE SCALE GENOMIC DNA]</scope>
    <source>
        <strain evidence="4 5">DSM 12653</strain>
    </source>
</reference>